<dbReference type="EMBL" id="MCGO01000053">
    <property type="protein sequence ID" value="ORY36895.1"/>
    <property type="molecule type" value="Genomic_DNA"/>
</dbReference>
<keyword evidence="2" id="KW-0812">Transmembrane</keyword>
<feature type="region of interest" description="Disordered" evidence="1">
    <location>
        <begin position="1"/>
        <end position="23"/>
    </location>
</feature>
<dbReference type="Proteomes" id="UP000193642">
    <property type="component" value="Unassembled WGS sequence"/>
</dbReference>
<keyword evidence="2" id="KW-0472">Membrane</keyword>
<dbReference type="AlphaFoldDB" id="A0A1Y2BRY5"/>
<reference evidence="3 4" key="1">
    <citation type="submission" date="2016-07" db="EMBL/GenBank/DDBJ databases">
        <title>Pervasive Adenine N6-methylation of Active Genes in Fungi.</title>
        <authorList>
            <consortium name="DOE Joint Genome Institute"/>
            <person name="Mondo S.J."/>
            <person name="Dannebaum R.O."/>
            <person name="Kuo R.C."/>
            <person name="Labutti K."/>
            <person name="Haridas S."/>
            <person name="Kuo A."/>
            <person name="Salamov A."/>
            <person name="Ahrendt S.R."/>
            <person name="Lipzen A."/>
            <person name="Sullivan W."/>
            <person name="Andreopoulos W.B."/>
            <person name="Clum A."/>
            <person name="Lindquist E."/>
            <person name="Daum C."/>
            <person name="Ramamoorthy G.K."/>
            <person name="Gryganskyi A."/>
            <person name="Culley D."/>
            <person name="Magnuson J.K."/>
            <person name="James T.Y."/>
            <person name="O'Malley M.A."/>
            <person name="Stajich J.E."/>
            <person name="Spatafora J.W."/>
            <person name="Visel A."/>
            <person name="Grigoriev I.V."/>
        </authorList>
    </citation>
    <scope>NUCLEOTIDE SEQUENCE [LARGE SCALE GENOMIC DNA]</scope>
    <source>
        <strain evidence="3 4">JEL800</strain>
    </source>
</reference>
<proteinExistence type="predicted"/>
<evidence type="ECO:0000256" key="2">
    <source>
        <dbReference type="SAM" id="Phobius"/>
    </source>
</evidence>
<sequence length="167" mass="17891">MFDAQSIPNPATSSTVPSSNGSSSGINGPTSVIFYVILAVTLLAACIYFYLQNRKAKLDAIAADKAPEYKDEESLPPYLVVIQLIQLCHPNMFDASSLPSTSEASDSAPPGPVAIVCFVFIGSAVLGVIAGFYIRYRNQKRNECLEAGVPPPEYKDDEALPPYLPSS</sequence>
<evidence type="ECO:0000256" key="1">
    <source>
        <dbReference type="SAM" id="MobiDB-lite"/>
    </source>
</evidence>
<feature type="region of interest" description="Disordered" evidence="1">
    <location>
        <begin position="147"/>
        <end position="167"/>
    </location>
</feature>
<accession>A0A1Y2BRY5</accession>
<evidence type="ECO:0000313" key="4">
    <source>
        <dbReference type="Proteomes" id="UP000193642"/>
    </source>
</evidence>
<organism evidence="3 4">
    <name type="scientific">Rhizoclosmatium globosum</name>
    <dbReference type="NCBI Taxonomy" id="329046"/>
    <lineage>
        <taxon>Eukaryota</taxon>
        <taxon>Fungi</taxon>
        <taxon>Fungi incertae sedis</taxon>
        <taxon>Chytridiomycota</taxon>
        <taxon>Chytridiomycota incertae sedis</taxon>
        <taxon>Chytridiomycetes</taxon>
        <taxon>Chytridiales</taxon>
        <taxon>Chytriomycetaceae</taxon>
        <taxon>Rhizoclosmatium</taxon>
    </lineage>
</organism>
<comment type="caution">
    <text evidence="3">The sequence shown here is derived from an EMBL/GenBank/DDBJ whole genome shotgun (WGS) entry which is preliminary data.</text>
</comment>
<protein>
    <submittedName>
        <fullName evidence="3">Uncharacterized protein</fullName>
    </submittedName>
</protein>
<keyword evidence="4" id="KW-1185">Reference proteome</keyword>
<keyword evidence="2" id="KW-1133">Transmembrane helix</keyword>
<feature type="transmembrane region" description="Helical" evidence="2">
    <location>
        <begin position="32"/>
        <end position="51"/>
    </location>
</feature>
<feature type="transmembrane region" description="Helical" evidence="2">
    <location>
        <begin position="113"/>
        <end position="134"/>
    </location>
</feature>
<name>A0A1Y2BRY5_9FUNG</name>
<gene>
    <name evidence="3" type="ORF">BCR33DRAFT_855042</name>
</gene>
<feature type="compositionally biased region" description="Polar residues" evidence="1">
    <location>
        <begin position="1"/>
        <end position="11"/>
    </location>
</feature>
<evidence type="ECO:0000313" key="3">
    <source>
        <dbReference type="EMBL" id="ORY36895.1"/>
    </source>
</evidence>
<feature type="compositionally biased region" description="Low complexity" evidence="1">
    <location>
        <begin position="12"/>
        <end position="23"/>
    </location>
</feature>